<gene>
    <name evidence="3" type="ORF">EHS24_007514</name>
</gene>
<dbReference type="PANTHER" id="PTHR46467:SF1">
    <property type="entry name" value="TETHER CONTAINING UBX DOMAIN FOR GLUT4"/>
    <property type="match status" value="1"/>
</dbReference>
<comment type="caution">
    <text evidence="3">The sequence shown here is derived from an EMBL/GenBank/DDBJ whole genome shotgun (WGS) entry which is preliminary data.</text>
</comment>
<dbReference type="Pfam" id="PF00789">
    <property type="entry name" value="UBX"/>
    <property type="match status" value="1"/>
</dbReference>
<name>A0A427XUK0_9TREE</name>
<dbReference type="PANTHER" id="PTHR46467">
    <property type="entry name" value="TETHER CONTAINING UBX DOMAIN FOR GLUT4"/>
    <property type="match status" value="1"/>
</dbReference>
<dbReference type="SMART" id="SM00166">
    <property type="entry name" value="UBX"/>
    <property type="match status" value="1"/>
</dbReference>
<dbReference type="EMBL" id="RSCE01000005">
    <property type="protein sequence ID" value="RSH82534.1"/>
    <property type="molecule type" value="Genomic_DNA"/>
</dbReference>
<reference evidence="3 4" key="1">
    <citation type="submission" date="2018-11" db="EMBL/GenBank/DDBJ databases">
        <title>Genome sequence of Apiotrichum porosum DSM 27194.</title>
        <authorList>
            <person name="Aliyu H."/>
            <person name="Gorte O."/>
            <person name="Ochsenreither K."/>
        </authorList>
    </citation>
    <scope>NUCLEOTIDE SEQUENCE [LARGE SCALE GENOMIC DNA]</scope>
    <source>
        <strain evidence="3 4">DSM 27194</strain>
    </source>
</reference>
<dbReference type="GO" id="GO:0005634">
    <property type="term" value="C:nucleus"/>
    <property type="evidence" value="ECO:0007669"/>
    <property type="project" value="TreeGrafter"/>
</dbReference>
<feature type="domain" description="UBX" evidence="2">
    <location>
        <begin position="96"/>
        <end position="147"/>
    </location>
</feature>
<feature type="region of interest" description="Disordered" evidence="1">
    <location>
        <begin position="144"/>
        <end position="175"/>
    </location>
</feature>
<dbReference type="PROSITE" id="PS50033">
    <property type="entry name" value="UBX"/>
    <property type="match status" value="1"/>
</dbReference>
<accession>A0A427XUK0</accession>
<dbReference type="InterPro" id="IPR029071">
    <property type="entry name" value="Ubiquitin-like_domsf"/>
</dbReference>
<sequence>MAESASPTCPPEAAPQPAAGSSTASTAANDVQVFAPPTAANAPAEVPDAFFEPTISDVQLYQASVSGRSRQLNDAPLVTAKHREAEAAAKEQKKAAKWPTTTIRIRFSDGTQIQKVFPSTSPIQPVYAFVRESLSASAREQPFTLYQPPRTTFPERPPPPSAAPAKRKNPNDNPLMKTHIVAPAGYSRAAPNAGMEGGKGGNESLNQLGLVPQSMLLIKWDDAAMNGSDVPAPLTDELRAKEAPLPAPATREPERKPADTAGSASGEKKTLTGAAGEVKMPKWLQKGLMKKK</sequence>
<protein>
    <recommendedName>
        <fullName evidence="2">UBX domain-containing protein</fullName>
    </recommendedName>
</protein>
<dbReference type="AlphaFoldDB" id="A0A427XUK0"/>
<feature type="region of interest" description="Disordered" evidence="1">
    <location>
        <begin position="228"/>
        <end position="292"/>
    </location>
</feature>
<keyword evidence="4" id="KW-1185">Reference proteome</keyword>
<evidence type="ECO:0000313" key="3">
    <source>
        <dbReference type="EMBL" id="RSH82534.1"/>
    </source>
</evidence>
<evidence type="ECO:0000259" key="2">
    <source>
        <dbReference type="PROSITE" id="PS50033"/>
    </source>
</evidence>
<evidence type="ECO:0000313" key="4">
    <source>
        <dbReference type="Proteomes" id="UP000279236"/>
    </source>
</evidence>
<feature type="region of interest" description="Disordered" evidence="1">
    <location>
        <begin position="1"/>
        <end position="32"/>
    </location>
</feature>
<evidence type="ECO:0000256" key="1">
    <source>
        <dbReference type="SAM" id="MobiDB-lite"/>
    </source>
</evidence>
<dbReference type="SUPFAM" id="SSF54236">
    <property type="entry name" value="Ubiquitin-like"/>
    <property type="match status" value="1"/>
</dbReference>
<dbReference type="Proteomes" id="UP000279236">
    <property type="component" value="Unassembled WGS sequence"/>
</dbReference>
<dbReference type="GeneID" id="39592057"/>
<dbReference type="InterPro" id="IPR001012">
    <property type="entry name" value="UBX_dom"/>
</dbReference>
<dbReference type="RefSeq" id="XP_028476766.1">
    <property type="nucleotide sequence ID" value="XM_028622873.1"/>
</dbReference>
<proteinExistence type="predicted"/>
<dbReference type="GO" id="GO:0012506">
    <property type="term" value="C:vesicle membrane"/>
    <property type="evidence" value="ECO:0007669"/>
    <property type="project" value="TreeGrafter"/>
</dbReference>
<dbReference type="GO" id="GO:0005737">
    <property type="term" value="C:cytoplasm"/>
    <property type="evidence" value="ECO:0007669"/>
    <property type="project" value="TreeGrafter"/>
</dbReference>
<dbReference type="STRING" id="105984.A0A427XUK0"/>
<dbReference type="GO" id="GO:0006886">
    <property type="term" value="P:intracellular protein transport"/>
    <property type="evidence" value="ECO:0007669"/>
    <property type="project" value="TreeGrafter"/>
</dbReference>
<feature type="compositionally biased region" description="Low complexity" evidence="1">
    <location>
        <begin position="15"/>
        <end position="28"/>
    </location>
</feature>
<dbReference type="Gene3D" id="3.10.20.90">
    <property type="entry name" value="Phosphatidylinositol 3-kinase Catalytic Subunit, Chain A, domain 1"/>
    <property type="match status" value="1"/>
</dbReference>
<dbReference type="OrthoDB" id="440781at2759"/>
<organism evidence="3 4">
    <name type="scientific">Apiotrichum porosum</name>
    <dbReference type="NCBI Taxonomy" id="105984"/>
    <lineage>
        <taxon>Eukaryota</taxon>
        <taxon>Fungi</taxon>
        <taxon>Dikarya</taxon>
        <taxon>Basidiomycota</taxon>
        <taxon>Agaricomycotina</taxon>
        <taxon>Tremellomycetes</taxon>
        <taxon>Trichosporonales</taxon>
        <taxon>Trichosporonaceae</taxon>
        <taxon>Apiotrichum</taxon>
    </lineage>
</organism>